<protein>
    <recommendedName>
        <fullName evidence="2">Anti sigma-E protein RseA N-terminal domain-containing protein</fullName>
    </recommendedName>
</protein>
<dbReference type="eggNOG" id="COG3073">
    <property type="taxonomic scope" value="Bacteria"/>
</dbReference>
<dbReference type="AlphaFoldDB" id="Q82SJ2"/>
<keyword evidence="1" id="KW-0472">Membrane</keyword>
<proteinExistence type="predicted"/>
<accession>Q82SJ2</accession>
<dbReference type="InterPro" id="IPR036147">
    <property type="entry name" value="Anti-sigma_E_RseA_N_sf"/>
</dbReference>
<dbReference type="InterPro" id="IPR005572">
    <property type="entry name" value="Anti-sigma_E_RseA_N"/>
</dbReference>
<dbReference type="HOGENOM" id="CLU_1420140_0_0_4"/>
<keyword evidence="1" id="KW-0812">Transmembrane</keyword>
<dbReference type="InterPro" id="IPR052383">
    <property type="entry name" value="Anti-sigma-E_RseA-like"/>
</dbReference>
<dbReference type="Proteomes" id="UP000001416">
    <property type="component" value="Chromosome"/>
</dbReference>
<feature type="transmembrane region" description="Helical" evidence="1">
    <location>
        <begin position="91"/>
        <end position="109"/>
    </location>
</feature>
<dbReference type="Gene3D" id="1.10.10.880">
    <property type="entry name" value="Anti sigma-E protein RseA, N-terminal domain"/>
    <property type="match status" value="1"/>
</dbReference>
<evidence type="ECO:0000313" key="4">
    <source>
        <dbReference type="Proteomes" id="UP000001416"/>
    </source>
</evidence>
<reference evidence="3 4" key="1">
    <citation type="journal article" date="2003" name="J. Bacteriol.">
        <title>Complete genome sequence of the ammonia-oxidizing bacterium and obligate chemolithoautotroph Nitrosomonas europaea.</title>
        <authorList>
            <person name="Chain P."/>
            <person name="Lamerdin J."/>
            <person name="Larimer F."/>
            <person name="Regala W."/>
            <person name="Land M."/>
            <person name="Hauser L."/>
            <person name="Hooper A."/>
            <person name="Klotz M."/>
            <person name="Norton J."/>
            <person name="Sayavedra-Soto L."/>
            <person name="Arciero D."/>
            <person name="Hommes N."/>
            <person name="Whittaker M."/>
            <person name="Arp D."/>
        </authorList>
    </citation>
    <scope>NUCLEOTIDE SEQUENCE [LARGE SCALE GENOMIC DNA]</scope>
    <source>
        <strain evidence="4">ATCC 19718 / CIP 103999 / KCTC 2705 / NBRC 14298</strain>
    </source>
</reference>
<dbReference type="SUPFAM" id="SSF89069">
    <property type="entry name" value="N-terminal, cytoplasmic domain of anti-sigmaE factor RseA"/>
    <property type="match status" value="1"/>
</dbReference>
<name>Q82SJ2_NITEU</name>
<gene>
    <name evidence="3" type="ordered locus">NE2330</name>
</gene>
<dbReference type="CDD" id="cd16328">
    <property type="entry name" value="RseA_N"/>
    <property type="match status" value="1"/>
</dbReference>
<evidence type="ECO:0000259" key="2">
    <source>
        <dbReference type="Pfam" id="PF03872"/>
    </source>
</evidence>
<dbReference type="KEGG" id="neu:NE2330"/>
<keyword evidence="1" id="KW-1133">Transmembrane helix</keyword>
<evidence type="ECO:0000256" key="1">
    <source>
        <dbReference type="SAM" id="Phobius"/>
    </source>
</evidence>
<dbReference type="STRING" id="228410.NE2330"/>
<dbReference type="PANTHER" id="PTHR38104:SF1">
    <property type="entry name" value="ANTI-SIGMA-E FACTOR RSEA"/>
    <property type="match status" value="1"/>
</dbReference>
<evidence type="ECO:0000313" key="3">
    <source>
        <dbReference type="EMBL" id="CAD86242.1"/>
    </source>
</evidence>
<feature type="domain" description="Anti sigma-E protein RseA N-terminal" evidence="2">
    <location>
        <begin position="10"/>
        <end position="86"/>
    </location>
</feature>
<keyword evidence="4" id="KW-1185">Reference proteome</keyword>
<sequence length="201" mass="22079">MVTRGEIVRNKVSELMDGELDGTHAAKIINAVKTDNDLFSDWKIYHAIGDSLRQSAVNIDISEQVRNQLADEPLLLSPYPHKTHQNRKQKLLGLSVAASVAALSIGWLISQSMEQHETTLKEIYVAEKNNGKTAPVGGPRSLMTFQPVSAYSSPSMPVNTHYNNDPLIYRDLTYERSVRYPATGISSPAEVVGEQSAASAE</sequence>
<organism evidence="3 4">
    <name type="scientific">Nitrosomonas europaea (strain ATCC 19718 / CIP 103999 / KCTC 2705 / NBRC 14298)</name>
    <dbReference type="NCBI Taxonomy" id="228410"/>
    <lineage>
        <taxon>Bacteria</taxon>
        <taxon>Pseudomonadati</taxon>
        <taxon>Pseudomonadota</taxon>
        <taxon>Betaproteobacteria</taxon>
        <taxon>Nitrosomonadales</taxon>
        <taxon>Nitrosomonadaceae</taxon>
        <taxon>Nitrosomonas</taxon>
    </lineage>
</organism>
<dbReference type="Pfam" id="PF03872">
    <property type="entry name" value="RseA_N"/>
    <property type="match status" value="1"/>
</dbReference>
<dbReference type="PANTHER" id="PTHR38104">
    <property type="match status" value="1"/>
</dbReference>
<dbReference type="GO" id="GO:0016989">
    <property type="term" value="F:sigma factor antagonist activity"/>
    <property type="evidence" value="ECO:0007669"/>
    <property type="project" value="InterPro"/>
</dbReference>
<dbReference type="EMBL" id="AL954747">
    <property type="protein sequence ID" value="CAD86242.1"/>
    <property type="molecule type" value="Genomic_DNA"/>
</dbReference>